<proteinExistence type="predicted"/>
<dbReference type="PANTHER" id="PTHR42815">
    <property type="entry name" value="FAD-BINDING, PUTATIVE (AFU_ORTHOLOGUE AFUA_6G07600)-RELATED"/>
    <property type="match status" value="1"/>
</dbReference>
<dbReference type="RefSeq" id="WP_280733681.1">
    <property type="nucleotide sequence ID" value="NZ_CP120368.1"/>
</dbReference>
<name>A0ABY8CWC2_9HYPH</name>
<evidence type="ECO:0000313" key="3">
    <source>
        <dbReference type="Proteomes" id="UP001235547"/>
    </source>
</evidence>
<gene>
    <name evidence="2" type="ORF">PYH38_005266</name>
</gene>
<dbReference type="Proteomes" id="UP001235547">
    <property type="component" value="Chromosome 1"/>
</dbReference>
<dbReference type="EMBL" id="CP120371">
    <property type="protein sequence ID" value="WEX82920.1"/>
    <property type="molecule type" value="Genomic_DNA"/>
</dbReference>
<accession>A0ABY8CWC2</accession>
<organism evidence="2 3">
    <name type="scientific">Sinorhizobium numidicum</name>
    <dbReference type="NCBI Taxonomy" id="680248"/>
    <lineage>
        <taxon>Bacteria</taxon>
        <taxon>Pseudomonadati</taxon>
        <taxon>Pseudomonadota</taxon>
        <taxon>Alphaproteobacteria</taxon>
        <taxon>Hyphomicrobiales</taxon>
        <taxon>Rhizobiaceae</taxon>
        <taxon>Sinorhizobium/Ensifer group</taxon>
        <taxon>Sinorhizobium</taxon>
    </lineage>
</organism>
<protein>
    <submittedName>
        <fullName evidence="2">Pyridoxamine 5'-phosphate oxidase family protein</fullName>
    </submittedName>
</protein>
<evidence type="ECO:0000259" key="1">
    <source>
        <dbReference type="Pfam" id="PF01243"/>
    </source>
</evidence>
<dbReference type="Gene3D" id="2.30.110.10">
    <property type="entry name" value="Electron Transport, Fmn-binding Protein, Chain A"/>
    <property type="match status" value="1"/>
</dbReference>
<keyword evidence="3" id="KW-1185">Reference proteome</keyword>
<dbReference type="PANTHER" id="PTHR42815:SF2">
    <property type="entry name" value="FAD-BINDING, PUTATIVE (AFU_ORTHOLOGUE AFUA_6G07600)-RELATED"/>
    <property type="match status" value="1"/>
</dbReference>
<feature type="domain" description="Pyridoxamine 5'-phosphate oxidase N-terminal" evidence="1">
    <location>
        <begin position="41"/>
        <end position="139"/>
    </location>
</feature>
<dbReference type="SUPFAM" id="SSF50475">
    <property type="entry name" value="FMN-binding split barrel"/>
    <property type="match status" value="1"/>
</dbReference>
<reference evidence="2 3" key="1">
    <citation type="submission" date="2023-03" db="EMBL/GenBank/DDBJ databases">
        <authorList>
            <person name="Kaur S."/>
            <person name="Espinosa-Saiz D."/>
            <person name="Velazquez E."/>
            <person name="Menendez E."/>
            <person name="diCenzo G.C."/>
        </authorList>
    </citation>
    <scope>NUCLEOTIDE SEQUENCE [LARGE SCALE GENOMIC DNA]</scope>
    <source>
        <strain evidence="2 3">LMG 27395</strain>
    </source>
</reference>
<sequence>MQHDGSGLRHRFRDIVTSEEQLRTVLGPPSERSIAKVLRTIDEQARHFIAHSPFVFVASVGADGLLDVSPKGDPAGFVKVLDEKTVAIPDRPGNRRLDTLRNVLGNPNVGLIFLIPGVTHTLRMAGKALIVRDAELHEATIVNGKRPEHWSSKFLTYFPIVRNAWSARTCGNRRPGPISAACHPLRRC</sequence>
<dbReference type="InterPro" id="IPR024029">
    <property type="entry name" value="Pyridox_Oxase_FMN-dep"/>
</dbReference>
<dbReference type="NCBIfam" id="TIGR04025">
    <property type="entry name" value="PPOX_FMN_DR2398"/>
    <property type="match status" value="1"/>
</dbReference>
<evidence type="ECO:0000313" key="2">
    <source>
        <dbReference type="EMBL" id="WEX82920.1"/>
    </source>
</evidence>
<dbReference type="InterPro" id="IPR012349">
    <property type="entry name" value="Split_barrel_FMN-bd"/>
</dbReference>
<dbReference type="Pfam" id="PF01243">
    <property type="entry name" value="PNPOx_N"/>
    <property type="match status" value="1"/>
</dbReference>
<dbReference type="InterPro" id="IPR011576">
    <property type="entry name" value="Pyridox_Oxase_N"/>
</dbReference>